<gene>
    <name evidence="3" type="ORF">OSB04_002650</name>
</gene>
<name>A0AA38TTR9_9ASTR</name>
<sequence length="753" mass="84584">MEPEPEPEPAVPRMKEPEPVAPVLHIWEPVPEPPVPVPKPGTRLTGSGGYPAVSGSTKMRTGTGTGPDRFHILGTGTGTTHTGSGSGTGGSIAVPVPKAGTRFRCSPLVRDQVWTKARPRFEASCGIGSDEDWTFFCSDSILDRILRHPEDLEGIGCVVWVHYRFDLAYRVVVELDCALGWRDTLAVAVRIVSLVRERDVSRQIDPKGEPALAARNVEVKVYDKGGEQGFVCVDVKQVLMLYLRERKAVGFRSNLIPTSMKEVMWRLAYGSYPRPKWWRDVRIRREGDIHKAAIRVGFGLGESLARLPASLLSSCIGGLMNRVYRQMLDGSMINEERTLAHAKPVLLDACVSYTGGYTRRLQGQVGTVGIRYLGCSSSERHSRIAAKLCEEWILTHHFSDGVEVRDQVWTKATPCFEASYGIGSDEDWTFLLIFSKYRCYTSVKNEEAWVWLTRLKLVKGLPDIRFQKDHLCSAYEMGKLKRSSHKTKSDPSYDKPLQMLYVDLCGPIAVQSLGGKKYVLVLVDEFSRYTWVEFVKNKSQVPLLLIILLKRLQVLHSLQVRVLRSDNGIEFTIEDYLTSVGITHNFSAPRTPQQNEVVERKIRTIVKAARTMLNASGLALTFWAERFEKTPYQLLYNKRPNIKLFHVFGCKCFVINDREPIGKFDPKGDDAIFIGYAWDSIAYRVYIPKTQTAVVSTNVTQDKFTKELKIQAEASRNATITQDLEKLFSEWSEEFGDPDIASADTDRASASAG</sequence>
<dbReference type="InterPro" id="IPR036397">
    <property type="entry name" value="RNaseH_sf"/>
</dbReference>
<dbReference type="PANTHER" id="PTHR42648:SF32">
    <property type="entry name" value="RIBONUCLEASE H-LIKE DOMAIN, GAG-PRE-INTEGRASE DOMAIN PROTEIN-RELATED"/>
    <property type="match status" value="1"/>
</dbReference>
<proteinExistence type="predicted"/>
<evidence type="ECO:0000259" key="2">
    <source>
        <dbReference type="PROSITE" id="PS50994"/>
    </source>
</evidence>
<dbReference type="SUPFAM" id="SSF53098">
    <property type="entry name" value="Ribonuclease H-like"/>
    <property type="match status" value="1"/>
</dbReference>
<accession>A0AA38TTR9</accession>
<organism evidence="3 4">
    <name type="scientific">Centaurea solstitialis</name>
    <name type="common">yellow star-thistle</name>
    <dbReference type="NCBI Taxonomy" id="347529"/>
    <lineage>
        <taxon>Eukaryota</taxon>
        <taxon>Viridiplantae</taxon>
        <taxon>Streptophyta</taxon>
        <taxon>Embryophyta</taxon>
        <taxon>Tracheophyta</taxon>
        <taxon>Spermatophyta</taxon>
        <taxon>Magnoliopsida</taxon>
        <taxon>eudicotyledons</taxon>
        <taxon>Gunneridae</taxon>
        <taxon>Pentapetalae</taxon>
        <taxon>asterids</taxon>
        <taxon>campanulids</taxon>
        <taxon>Asterales</taxon>
        <taxon>Asteraceae</taxon>
        <taxon>Carduoideae</taxon>
        <taxon>Cardueae</taxon>
        <taxon>Centaureinae</taxon>
        <taxon>Centaurea</taxon>
    </lineage>
</organism>
<evidence type="ECO:0000256" key="1">
    <source>
        <dbReference type="SAM" id="MobiDB-lite"/>
    </source>
</evidence>
<protein>
    <recommendedName>
        <fullName evidence="2">Integrase catalytic domain-containing protein</fullName>
    </recommendedName>
</protein>
<evidence type="ECO:0000313" key="3">
    <source>
        <dbReference type="EMBL" id="KAJ9566684.1"/>
    </source>
</evidence>
<dbReference type="InterPro" id="IPR001584">
    <property type="entry name" value="Integrase_cat-core"/>
</dbReference>
<dbReference type="Gene3D" id="3.30.420.10">
    <property type="entry name" value="Ribonuclease H-like superfamily/Ribonuclease H"/>
    <property type="match status" value="1"/>
</dbReference>
<feature type="domain" description="Integrase catalytic" evidence="2">
    <location>
        <begin position="492"/>
        <end position="668"/>
    </location>
</feature>
<dbReference type="GO" id="GO:0003676">
    <property type="term" value="F:nucleic acid binding"/>
    <property type="evidence" value="ECO:0007669"/>
    <property type="project" value="InterPro"/>
</dbReference>
<dbReference type="PANTHER" id="PTHR42648">
    <property type="entry name" value="TRANSPOSASE, PUTATIVE-RELATED"/>
    <property type="match status" value="1"/>
</dbReference>
<dbReference type="Pfam" id="PF00665">
    <property type="entry name" value="rve"/>
    <property type="match status" value="1"/>
</dbReference>
<dbReference type="AlphaFoldDB" id="A0AA38TTR9"/>
<reference evidence="3" key="1">
    <citation type="submission" date="2023-03" db="EMBL/GenBank/DDBJ databases">
        <title>Chromosome-scale reference genome and RAD-based genetic map of yellow starthistle (Centaurea solstitialis) reveal putative structural variation and QTLs associated with invader traits.</title>
        <authorList>
            <person name="Reatini B."/>
            <person name="Cang F.A."/>
            <person name="Jiang Q."/>
            <person name="Mckibben M.T.W."/>
            <person name="Barker M.S."/>
            <person name="Rieseberg L.H."/>
            <person name="Dlugosch K.M."/>
        </authorList>
    </citation>
    <scope>NUCLEOTIDE SEQUENCE</scope>
    <source>
        <strain evidence="3">CAN-66</strain>
        <tissue evidence="3">Leaf</tissue>
    </source>
</reference>
<dbReference type="InterPro" id="IPR012337">
    <property type="entry name" value="RNaseH-like_sf"/>
</dbReference>
<keyword evidence="4" id="KW-1185">Reference proteome</keyword>
<dbReference type="PROSITE" id="PS50994">
    <property type="entry name" value="INTEGRASE"/>
    <property type="match status" value="1"/>
</dbReference>
<evidence type="ECO:0000313" key="4">
    <source>
        <dbReference type="Proteomes" id="UP001172457"/>
    </source>
</evidence>
<dbReference type="InterPro" id="IPR057670">
    <property type="entry name" value="SH3_retrovirus"/>
</dbReference>
<comment type="caution">
    <text evidence="3">The sequence shown here is derived from an EMBL/GenBank/DDBJ whole genome shotgun (WGS) entry which is preliminary data.</text>
</comment>
<dbReference type="InterPro" id="IPR039537">
    <property type="entry name" value="Retrotran_Ty1/copia-like"/>
</dbReference>
<dbReference type="EMBL" id="JARYMX010000001">
    <property type="protein sequence ID" value="KAJ9566684.1"/>
    <property type="molecule type" value="Genomic_DNA"/>
</dbReference>
<dbReference type="Proteomes" id="UP001172457">
    <property type="component" value="Chromosome 1"/>
</dbReference>
<dbReference type="GO" id="GO:0015074">
    <property type="term" value="P:DNA integration"/>
    <property type="evidence" value="ECO:0007669"/>
    <property type="project" value="InterPro"/>
</dbReference>
<dbReference type="Pfam" id="PF25597">
    <property type="entry name" value="SH3_retrovirus"/>
    <property type="match status" value="1"/>
</dbReference>
<feature type="region of interest" description="Disordered" evidence="1">
    <location>
        <begin position="41"/>
        <end position="65"/>
    </location>
</feature>